<gene>
    <name evidence="1" type="ORF">NVV43_26045</name>
</gene>
<comment type="caution">
    <text evidence="1">The sequence shown here is derived from an EMBL/GenBank/DDBJ whole genome shotgun (WGS) entry which is preliminary data.</text>
</comment>
<organism evidence="1 2">
    <name type="scientific">Escherichia marmotae</name>
    <dbReference type="NCBI Taxonomy" id="1499973"/>
    <lineage>
        <taxon>Bacteria</taxon>
        <taxon>Pseudomonadati</taxon>
        <taxon>Pseudomonadota</taxon>
        <taxon>Gammaproteobacteria</taxon>
        <taxon>Enterobacterales</taxon>
        <taxon>Enterobacteriaceae</taxon>
        <taxon>Escherichia</taxon>
    </lineage>
</organism>
<reference evidence="1" key="1">
    <citation type="submission" date="2022-07" db="EMBL/GenBank/DDBJ databases">
        <title>Diversity of ethanolamine utilization by human commensal Escherichia coli.</title>
        <authorList>
            <person name="Jubelin G."/>
        </authorList>
    </citation>
    <scope>NUCLEOTIDE SEQUENCE</scope>
    <source>
        <strain evidence="1">S1</strain>
    </source>
</reference>
<name>A0AAW5N0X4_9ESCH</name>
<protein>
    <submittedName>
        <fullName evidence="1">Uncharacterized protein</fullName>
    </submittedName>
</protein>
<accession>A0AAW5N0X4</accession>
<dbReference type="Proteomes" id="UP001206878">
    <property type="component" value="Unassembled WGS sequence"/>
</dbReference>
<dbReference type="AlphaFoldDB" id="A0AAW5N0X4"/>
<sequence>PMLLVQAQVLLVALALAGLVWLSAQVLWDSRVPSQRCSNTKSAARTLCQKLENEAFNALLAASYHPPTAKV</sequence>
<feature type="non-terminal residue" evidence="1">
    <location>
        <position position="1"/>
    </location>
</feature>
<evidence type="ECO:0000313" key="2">
    <source>
        <dbReference type="Proteomes" id="UP001206878"/>
    </source>
</evidence>
<proteinExistence type="predicted"/>
<evidence type="ECO:0000313" key="1">
    <source>
        <dbReference type="EMBL" id="MCR6678961.1"/>
    </source>
</evidence>
<dbReference type="EMBL" id="JANPXH010000640">
    <property type="protein sequence ID" value="MCR6678961.1"/>
    <property type="molecule type" value="Genomic_DNA"/>
</dbReference>